<dbReference type="Proteomes" id="UP001597032">
    <property type="component" value="Unassembled WGS sequence"/>
</dbReference>
<keyword evidence="2" id="KW-1185">Reference proteome</keyword>
<evidence type="ECO:0000313" key="2">
    <source>
        <dbReference type="Proteomes" id="UP001597032"/>
    </source>
</evidence>
<sequence>MNKLPYFKIPNSPKNYSAGNVISKLLDGLGYRYYWATDGIKDIDLDYKTSEGARSTFEVLIHICDLTEGILKVAKQEIINPPFNFKKLTFDQVREKTLYNIETSSNIFKTKNNVELTNVELILETNNNLTKFPFWNVLVGPITDTGYHIGQVVAFRRASGNPMHQNVNAFLGYTKT</sequence>
<dbReference type="Gene3D" id="1.20.120.450">
    <property type="entry name" value="dinb family like domain"/>
    <property type="match status" value="1"/>
</dbReference>
<reference evidence="2" key="1">
    <citation type="journal article" date="2019" name="Int. J. Syst. Evol. Microbiol.">
        <title>The Global Catalogue of Microorganisms (GCM) 10K type strain sequencing project: providing services to taxonomists for standard genome sequencing and annotation.</title>
        <authorList>
            <consortium name="The Broad Institute Genomics Platform"/>
            <consortium name="The Broad Institute Genome Sequencing Center for Infectious Disease"/>
            <person name="Wu L."/>
            <person name="Ma J."/>
        </authorList>
    </citation>
    <scope>NUCLEOTIDE SEQUENCE [LARGE SCALE GENOMIC DNA]</scope>
    <source>
        <strain evidence="2">CCUG 60022</strain>
    </source>
</reference>
<proteinExistence type="predicted"/>
<name>A0ABW2Z688_9FLAO</name>
<gene>
    <name evidence="1" type="ORF">ACFQZW_09480</name>
</gene>
<dbReference type="SUPFAM" id="SSF109854">
    <property type="entry name" value="DinB/YfiT-like putative metalloenzymes"/>
    <property type="match status" value="1"/>
</dbReference>
<accession>A0ABW2Z688</accession>
<dbReference type="InterPro" id="IPR034660">
    <property type="entry name" value="DinB/YfiT-like"/>
</dbReference>
<evidence type="ECO:0000313" key="1">
    <source>
        <dbReference type="EMBL" id="MFD0762311.1"/>
    </source>
</evidence>
<protein>
    <submittedName>
        <fullName evidence="1">Uncharacterized protein</fullName>
    </submittedName>
</protein>
<dbReference type="RefSeq" id="WP_298262980.1">
    <property type="nucleotide sequence ID" value="NZ_JBHTIC010000008.1"/>
</dbReference>
<comment type="caution">
    <text evidence="1">The sequence shown here is derived from an EMBL/GenBank/DDBJ whole genome shotgun (WGS) entry which is preliminary data.</text>
</comment>
<dbReference type="EMBL" id="JBHTIC010000008">
    <property type="protein sequence ID" value="MFD0762311.1"/>
    <property type="molecule type" value="Genomic_DNA"/>
</dbReference>
<organism evidence="1 2">
    <name type="scientific">Lutibacter aestuarii</name>
    <dbReference type="NCBI Taxonomy" id="861111"/>
    <lineage>
        <taxon>Bacteria</taxon>
        <taxon>Pseudomonadati</taxon>
        <taxon>Bacteroidota</taxon>
        <taxon>Flavobacteriia</taxon>
        <taxon>Flavobacteriales</taxon>
        <taxon>Flavobacteriaceae</taxon>
        <taxon>Lutibacter</taxon>
    </lineage>
</organism>